<dbReference type="Pfam" id="PF00005">
    <property type="entry name" value="ABC_tran"/>
    <property type="match status" value="1"/>
</dbReference>
<reference evidence="4 5" key="1">
    <citation type="submission" date="2022-05" db="EMBL/GenBank/DDBJ databases">
        <authorList>
            <person name="Park J.-S."/>
        </authorList>
    </citation>
    <scope>NUCLEOTIDE SEQUENCE [LARGE SCALE GENOMIC DNA]</scope>
    <source>
        <strain evidence="4 5">2012CJ34-2</strain>
    </source>
</reference>
<evidence type="ECO:0000256" key="2">
    <source>
        <dbReference type="ARBA" id="ARBA00022840"/>
    </source>
</evidence>
<protein>
    <submittedName>
        <fullName evidence="4">ABC transporter ATP-binding protein</fullName>
    </submittedName>
</protein>
<dbReference type="InterPro" id="IPR017871">
    <property type="entry name" value="ABC_transporter-like_CS"/>
</dbReference>
<feature type="domain" description="ABC transporter" evidence="3">
    <location>
        <begin position="2"/>
        <end position="217"/>
    </location>
</feature>
<dbReference type="InterPro" id="IPR015854">
    <property type="entry name" value="ABC_transpr_LolD-like"/>
</dbReference>
<dbReference type="SMART" id="SM00382">
    <property type="entry name" value="AAA"/>
    <property type="match status" value="1"/>
</dbReference>
<evidence type="ECO:0000256" key="1">
    <source>
        <dbReference type="ARBA" id="ARBA00022741"/>
    </source>
</evidence>
<dbReference type="GO" id="GO:0005524">
    <property type="term" value="F:ATP binding"/>
    <property type="evidence" value="ECO:0007669"/>
    <property type="project" value="UniProtKB-KW"/>
</dbReference>
<comment type="caution">
    <text evidence="4">The sequence shown here is derived from an EMBL/GenBank/DDBJ whole genome shotgun (WGS) entry which is preliminary data.</text>
</comment>
<dbReference type="EMBL" id="JAMFLX010000002">
    <property type="protein sequence ID" value="MCL6268790.1"/>
    <property type="molecule type" value="Genomic_DNA"/>
</dbReference>
<dbReference type="SUPFAM" id="SSF52540">
    <property type="entry name" value="P-loop containing nucleoside triphosphate hydrolases"/>
    <property type="match status" value="1"/>
</dbReference>
<keyword evidence="5" id="KW-1185">Reference proteome</keyword>
<evidence type="ECO:0000313" key="4">
    <source>
        <dbReference type="EMBL" id="MCL6268790.1"/>
    </source>
</evidence>
<dbReference type="Proteomes" id="UP001203338">
    <property type="component" value="Unassembled WGS sequence"/>
</dbReference>
<dbReference type="InterPro" id="IPR003439">
    <property type="entry name" value="ABC_transporter-like_ATP-bd"/>
</dbReference>
<evidence type="ECO:0000313" key="5">
    <source>
        <dbReference type="Proteomes" id="UP001203338"/>
    </source>
</evidence>
<dbReference type="RefSeq" id="WP_249697621.1">
    <property type="nucleotide sequence ID" value="NZ_JAMFLX010000002.1"/>
</dbReference>
<proteinExistence type="predicted"/>
<dbReference type="PANTHER" id="PTHR24220">
    <property type="entry name" value="IMPORT ATP-BINDING PROTEIN"/>
    <property type="match status" value="1"/>
</dbReference>
<dbReference type="InterPro" id="IPR003593">
    <property type="entry name" value="AAA+_ATPase"/>
</dbReference>
<dbReference type="InterPro" id="IPR027417">
    <property type="entry name" value="P-loop_NTPase"/>
</dbReference>
<sequence>MISLRKLSVLREGTPVLNNISLDIALGESIALCGPSGCGKSTLLKTLLGGCHWKEGEFLFEGDKVTAATIQKIRKRSGYIGQENALGGVSVLDAIKQPFQFAAHRSRLFPENEMQRLMQMFSLSEELLERKPSSLSGGQQQRVAIIRVLLLKPDMIIADEPTSALDAETRDAVIQEILATGRTVISTSHDPVWLSHCDRVIFMDNGQIMKEERDVRYG</sequence>
<gene>
    <name evidence="4" type="ORF">M3P05_02345</name>
</gene>
<accession>A0ABT0PBN8</accession>
<keyword evidence="2 4" id="KW-0067">ATP-binding</keyword>
<dbReference type="PROSITE" id="PS00211">
    <property type="entry name" value="ABC_TRANSPORTER_1"/>
    <property type="match status" value="1"/>
</dbReference>
<keyword evidence="1" id="KW-0547">Nucleotide-binding</keyword>
<name>A0ABT0PBN8_9GAMM</name>
<dbReference type="PROSITE" id="PS50893">
    <property type="entry name" value="ABC_TRANSPORTER_2"/>
    <property type="match status" value="1"/>
</dbReference>
<organism evidence="4 5">
    <name type="scientific">Parendozoicomonas callyspongiae</name>
    <dbReference type="NCBI Taxonomy" id="2942213"/>
    <lineage>
        <taxon>Bacteria</taxon>
        <taxon>Pseudomonadati</taxon>
        <taxon>Pseudomonadota</taxon>
        <taxon>Gammaproteobacteria</taxon>
        <taxon>Oceanospirillales</taxon>
        <taxon>Endozoicomonadaceae</taxon>
        <taxon>Parendozoicomonas</taxon>
    </lineage>
</organism>
<evidence type="ECO:0000259" key="3">
    <source>
        <dbReference type="PROSITE" id="PS50893"/>
    </source>
</evidence>
<dbReference type="Gene3D" id="3.40.50.300">
    <property type="entry name" value="P-loop containing nucleotide triphosphate hydrolases"/>
    <property type="match status" value="1"/>
</dbReference>